<evidence type="ECO:0000256" key="1">
    <source>
        <dbReference type="ARBA" id="ARBA00001974"/>
    </source>
</evidence>
<accession>A0A1B0ZNT1</accession>
<dbReference type="Pfam" id="PF02771">
    <property type="entry name" value="Acyl-CoA_dh_N"/>
    <property type="match status" value="1"/>
</dbReference>
<dbReference type="Gene3D" id="2.40.110.10">
    <property type="entry name" value="Butyryl-CoA Dehydrogenase, subunit A, domain 2"/>
    <property type="match status" value="1"/>
</dbReference>
<dbReference type="SUPFAM" id="SSF47203">
    <property type="entry name" value="Acyl-CoA dehydrogenase C-terminal domain-like"/>
    <property type="match status" value="1"/>
</dbReference>
<keyword evidence="3 6" id="KW-0285">Flavoprotein</keyword>
<dbReference type="FunFam" id="2.40.110.10:FF:000002">
    <property type="entry name" value="Acyl-CoA dehydrogenase fadE12"/>
    <property type="match status" value="1"/>
</dbReference>
<keyword evidence="5 6" id="KW-0560">Oxidoreductase</keyword>
<dbReference type="OrthoDB" id="9775090at2"/>
<evidence type="ECO:0000313" key="10">
    <source>
        <dbReference type="EMBL" id="ANP35744.1"/>
    </source>
</evidence>
<dbReference type="Pfam" id="PF02770">
    <property type="entry name" value="Acyl-CoA_dh_M"/>
    <property type="match status" value="1"/>
</dbReference>
<proteinExistence type="inferred from homology"/>
<dbReference type="Proteomes" id="UP000092565">
    <property type="component" value="Chromosome"/>
</dbReference>
<dbReference type="FunFam" id="1.20.140.10:FF:000001">
    <property type="entry name" value="Acyl-CoA dehydrogenase"/>
    <property type="match status" value="1"/>
</dbReference>
<evidence type="ECO:0000313" key="12">
    <source>
        <dbReference type="Proteomes" id="UP000092565"/>
    </source>
</evidence>
<evidence type="ECO:0000259" key="9">
    <source>
        <dbReference type="Pfam" id="PF02771"/>
    </source>
</evidence>
<evidence type="ECO:0000256" key="5">
    <source>
        <dbReference type="ARBA" id="ARBA00023002"/>
    </source>
</evidence>
<evidence type="ECO:0000313" key="11">
    <source>
        <dbReference type="EMBL" id="MDE4165744.1"/>
    </source>
</evidence>
<comment type="cofactor">
    <cofactor evidence="1 6">
        <name>FAD</name>
        <dbReference type="ChEBI" id="CHEBI:57692"/>
    </cofactor>
</comment>
<dbReference type="InterPro" id="IPR009075">
    <property type="entry name" value="AcylCo_DH/oxidase_C"/>
</dbReference>
<feature type="domain" description="Acyl-CoA dehydrogenase/oxidase C-terminal" evidence="7">
    <location>
        <begin position="229"/>
        <end position="378"/>
    </location>
</feature>
<organism evidence="10 12">
    <name type="scientific">Phaeobacter gallaeciensis</name>
    <dbReference type="NCBI Taxonomy" id="60890"/>
    <lineage>
        <taxon>Bacteria</taxon>
        <taxon>Pseudomonadati</taxon>
        <taxon>Pseudomonadota</taxon>
        <taxon>Alphaproteobacteria</taxon>
        <taxon>Rhodobacterales</taxon>
        <taxon>Roseobacteraceae</taxon>
        <taxon>Phaeobacter</taxon>
    </lineage>
</organism>
<dbReference type="GO" id="GO:0050660">
    <property type="term" value="F:flavin adenine dinucleotide binding"/>
    <property type="evidence" value="ECO:0007669"/>
    <property type="project" value="InterPro"/>
</dbReference>
<reference evidence="10 12" key="1">
    <citation type="submission" date="2016-04" db="EMBL/GenBank/DDBJ databases">
        <authorList>
            <person name="Evans L.H."/>
            <person name="Alamgir A."/>
            <person name="Owens N."/>
            <person name="Weber N.D."/>
            <person name="Virtaneva K."/>
            <person name="Barbian K."/>
            <person name="Babar A."/>
            <person name="Rosenke K."/>
        </authorList>
    </citation>
    <scope>NUCLEOTIDE SEQUENCE [LARGE SCALE GENOMIC DNA]</scope>
    <source>
        <strain evidence="10 12">JL2886</strain>
    </source>
</reference>
<keyword evidence="12" id="KW-1185">Reference proteome</keyword>
<feature type="domain" description="Acyl-CoA oxidase/dehydrogenase middle" evidence="8">
    <location>
        <begin position="124"/>
        <end position="215"/>
    </location>
</feature>
<keyword evidence="4 6" id="KW-0274">FAD</keyword>
<dbReference type="PANTHER" id="PTHR43884">
    <property type="entry name" value="ACYL-COA DEHYDROGENASE"/>
    <property type="match status" value="1"/>
</dbReference>
<dbReference type="EMBL" id="JARCJK010000003">
    <property type="protein sequence ID" value="MDE4165744.1"/>
    <property type="molecule type" value="Genomic_DNA"/>
</dbReference>
<dbReference type="AlphaFoldDB" id="A0A1B0ZNT1"/>
<sequence>MADRTFLNWPFFEDRHRTLAADLDAWAAETVSGIDHSDTDAACRALVAALGKGGWAQHSGAPAGETLDVRSLCLIRETLARHDGLADFAFAMQGLGTGAISLFGNEAQQAEWLPLTRSGQAISAFALTEPQSGSDVANSTMTATLDGDEYVLNGEKTWISNGGIADVYTLFARTGEGPGAKGLSAFIVPAGLPGFEVVERQQVIAPHPLATLRFTECRIPASAMIGGPGQGFRIAMSVLDVFRSTVAAAALGFARRALDEALSRVTSRQVQGAPLFDLQMVQGHIADMALDVDAAALLVYRAAWTKDSGAARVTREAAMAKLFSTDQAQQVIDKAVQLHGGDGVRHGQKVEELYRDIRALRIYEGASDVQRVVIARQTLGAFEGGK</sequence>
<dbReference type="Proteomes" id="UP001218364">
    <property type="component" value="Unassembled WGS sequence"/>
</dbReference>
<dbReference type="InterPro" id="IPR037069">
    <property type="entry name" value="AcylCoA_DH/ox_N_sf"/>
</dbReference>
<dbReference type="EMBL" id="CP015124">
    <property type="protein sequence ID" value="ANP35744.1"/>
    <property type="molecule type" value="Genomic_DNA"/>
</dbReference>
<dbReference type="Gene3D" id="1.10.540.10">
    <property type="entry name" value="Acyl-CoA dehydrogenase/oxidase, N-terminal domain"/>
    <property type="match status" value="1"/>
</dbReference>
<dbReference type="InterPro" id="IPR036250">
    <property type="entry name" value="AcylCo_DH-like_C"/>
</dbReference>
<evidence type="ECO:0000259" key="7">
    <source>
        <dbReference type="Pfam" id="PF00441"/>
    </source>
</evidence>
<evidence type="ECO:0000256" key="2">
    <source>
        <dbReference type="ARBA" id="ARBA00009347"/>
    </source>
</evidence>
<name>A0A1B0ZNT1_9RHOB</name>
<dbReference type="Pfam" id="PF00441">
    <property type="entry name" value="Acyl-CoA_dh_1"/>
    <property type="match status" value="1"/>
</dbReference>
<dbReference type="PATRIC" id="fig|60890.4.peg.800"/>
<gene>
    <name evidence="10" type="ORF">JL2886_00820</name>
    <name evidence="11" type="ORF">PXK24_08570</name>
</gene>
<evidence type="ECO:0000313" key="13">
    <source>
        <dbReference type="Proteomes" id="UP001218364"/>
    </source>
</evidence>
<reference evidence="11 13" key="2">
    <citation type="submission" date="2023-02" db="EMBL/GenBank/DDBJ databases">
        <title>Population genomics of bacteria associated with diatom.</title>
        <authorList>
            <person name="Xie J."/>
            <person name="Wang H."/>
        </authorList>
    </citation>
    <scope>NUCLEOTIDE SEQUENCE [LARGE SCALE GENOMIC DNA]</scope>
    <source>
        <strain evidence="11 13">PT47_8</strain>
    </source>
</reference>
<dbReference type="Gene3D" id="1.20.140.10">
    <property type="entry name" value="Butyryl-CoA Dehydrogenase, subunit A, domain 3"/>
    <property type="match status" value="1"/>
</dbReference>
<dbReference type="InterPro" id="IPR006091">
    <property type="entry name" value="Acyl-CoA_Oxase/DH_mid-dom"/>
</dbReference>
<evidence type="ECO:0000259" key="8">
    <source>
        <dbReference type="Pfam" id="PF02770"/>
    </source>
</evidence>
<dbReference type="InterPro" id="IPR013786">
    <property type="entry name" value="AcylCoA_DH/ox_N"/>
</dbReference>
<comment type="similarity">
    <text evidence="2 6">Belongs to the acyl-CoA dehydrogenase family.</text>
</comment>
<evidence type="ECO:0000256" key="4">
    <source>
        <dbReference type="ARBA" id="ARBA00022827"/>
    </source>
</evidence>
<dbReference type="InterPro" id="IPR046373">
    <property type="entry name" value="Acyl-CoA_Oxase/DH_mid-dom_sf"/>
</dbReference>
<dbReference type="SUPFAM" id="SSF56645">
    <property type="entry name" value="Acyl-CoA dehydrogenase NM domain-like"/>
    <property type="match status" value="1"/>
</dbReference>
<dbReference type="PANTHER" id="PTHR43884:SF22">
    <property type="entry name" value="BLR3437 PROTEIN"/>
    <property type="match status" value="1"/>
</dbReference>
<evidence type="ECO:0000256" key="6">
    <source>
        <dbReference type="RuleBase" id="RU362125"/>
    </source>
</evidence>
<evidence type="ECO:0000256" key="3">
    <source>
        <dbReference type="ARBA" id="ARBA00022630"/>
    </source>
</evidence>
<dbReference type="RefSeq" id="WP_065270824.1">
    <property type="nucleotide sequence ID" value="NZ_CP015124.1"/>
</dbReference>
<dbReference type="InterPro" id="IPR009100">
    <property type="entry name" value="AcylCoA_DH/oxidase_NM_dom_sf"/>
</dbReference>
<protein>
    <submittedName>
        <fullName evidence="10 11">Acyl-CoA dehydrogenase</fullName>
    </submittedName>
</protein>
<dbReference type="GO" id="GO:0003995">
    <property type="term" value="F:acyl-CoA dehydrogenase activity"/>
    <property type="evidence" value="ECO:0007669"/>
    <property type="project" value="TreeGrafter"/>
</dbReference>
<feature type="domain" description="Acyl-CoA dehydrogenase/oxidase N-terminal" evidence="9">
    <location>
        <begin position="15"/>
        <end position="119"/>
    </location>
</feature>